<evidence type="ECO:0000313" key="2">
    <source>
        <dbReference type="EMBL" id="ELZ94096.1"/>
    </source>
</evidence>
<dbReference type="RefSeq" id="WP_008320463.1">
    <property type="nucleotide sequence ID" value="NZ_AOLN01000013.1"/>
</dbReference>
<sequence>MDSDERFEDPIASALLSDSHYEQLRIRRFSLFKQSLPRKLAWQSLILAALTMVLPLAMTLPASTRALFPDGDPLWAAPKILLLGAYAGAIETVAALGLVYVGYRRLTRGGALSEREARQLLNIEDVASMISLVTGLFAVVAVNGFFLLGHGGKPAMSMFLAAGGNNPFAGTPIPVPVFGVAVTAGVLSILVFAASRVFDRLLPV</sequence>
<dbReference type="OrthoDB" id="161718at2157"/>
<dbReference type="AlphaFoldDB" id="M0IBG8"/>
<reference evidence="2 3" key="1">
    <citation type="journal article" date="2014" name="PLoS Genet.">
        <title>Phylogenetically driven sequencing of extremely halophilic archaea reveals strategies for static and dynamic osmo-response.</title>
        <authorList>
            <person name="Becker E.A."/>
            <person name="Seitzer P.M."/>
            <person name="Tritt A."/>
            <person name="Larsen D."/>
            <person name="Krusor M."/>
            <person name="Yao A.I."/>
            <person name="Wu D."/>
            <person name="Madern D."/>
            <person name="Eisen J.A."/>
            <person name="Darling A.E."/>
            <person name="Facciotti M.T."/>
        </authorList>
    </citation>
    <scope>NUCLEOTIDE SEQUENCE [LARGE SCALE GENOMIC DNA]</scope>
    <source>
        <strain evidence="2 3">ATCC BAA-1512</strain>
    </source>
</reference>
<name>M0IBG8_9EURY</name>
<feature type="transmembrane region" description="Helical" evidence="1">
    <location>
        <begin position="40"/>
        <end position="60"/>
    </location>
</feature>
<feature type="transmembrane region" description="Helical" evidence="1">
    <location>
        <begin position="80"/>
        <end position="103"/>
    </location>
</feature>
<keyword evidence="3" id="KW-1185">Reference proteome</keyword>
<evidence type="ECO:0000256" key="1">
    <source>
        <dbReference type="SAM" id="Phobius"/>
    </source>
</evidence>
<feature type="transmembrane region" description="Helical" evidence="1">
    <location>
        <begin position="123"/>
        <end position="148"/>
    </location>
</feature>
<keyword evidence="1" id="KW-0812">Transmembrane</keyword>
<evidence type="ECO:0000313" key="3">
    <source>
        <dbReference type="Proteomes" id="UP000011550"/>
    </source>
</evidence>
<protein>
    <submittedName>
        <fullName evidence="2">Uncharacterized protein</fullName>
    </submittedName>
</protein>
<keyword evidence="1" id="KW-0472">Membrane</keyword>
<gene>
    <name evidence="2" type="ORF">C440_10763</name>
</gene>
<dbReference type="STRING" id="662479.C440_10763"/>
<feature type="transmembrane region" description="Helical" evidence="1">
    <location>
        <begin position="173"/>
        <end position="194"/>
    </location>
</feature>
<dbReference type="Proteomes" id="UP000011550">
    <property type="component" value="Unassembled WGS sequence"/>
</dbReference>
<comment type="caution">
    <text evidence="2">The sequence shown here is derived from an EMBL/GenBank/DDBJ whole genome shotgun (WGS) entry which is preliminary data.</text>
</comment>
<organism evidence="2 3">
    <name type="scientific">Haloferax mucosum ATCC BAA-1512</name>
    <dbReference type="NCBI Taxonomy" id="662479"/>
    <lineage>
        <taxon>Archaea</taxon>
        <taxon>Methanobacteriati</taxon>
        <taxon>Methanobacteriota</taxon>
        <taxon>Stenosarchaea group</taxon>
        <taxon>Halobacteria</taxon>
        <taxon>Halobacteriales</taxon>
        <taxon>Haloferacaceae</taxon>
        <taxon>Haloferax</taxon>
    </lineage>
</organism>
<keyword evidence="1" id="KW-1133">Transmembrane helix</keyword>
<proteinExistence type="predicted"/>
<dbReference type="PATRIC" id="fig|662479.7.peg.2181"/>
<accession>M0IBG8</accession>
<dbReference type="EMBL" id="AOLN01000013">
    <property type="protein sequence ID" value="ELZ94096.1"/>
    <property type="molecule type" value="Genomic_DNA"/>
</dbReference>